<dbReference type="KEGG" id="bco:Bcell_2939"/>
<dbReference type="Proteomes" id="UP000001401">
    <property type="component" value="Chromosome"/>
</dbReference>
<evidence type="ECO:0000313" key="2">
    <source>
        <dbReference type="EMBL" id="ADU31190.1"/>
    </source>
</evidence>
<feature type="transmembrane region" description="Helical" evidence="1">
    <location>
        <begin position="56"/>
        <end position="76"/>
    </location>
</feature>
<accession>E6TXX7</accession>
<evidence type="ECO:0000313" key="3">
    <source>
        <dbReference type="Proteomes" id="UP000001401"/>
    </source>
</evidence>
<dbReference type="HOGENOM" id="CLU_1923324_0_0_9"/>
<organism evidence="2 3">
    <name type="scientific">Evansella cellulosilytica (strain ATCC 21833 / DSM 2522 / FERM P-1141 / JCM 9156 / N-4)</name>
    <name type="common">Bacillus cellulosilyticus</name>
    <dbReference type="NCBI Taxonomy" id="649639"/>
    <lineage>
        <taxon>Bacteria</taxon>
        <taxon>Bacillati</taxon>
        <taxon>Bacillota</taxon>
        <taxon>Bacilli</taxon>
        <taxon>Bacillales</taxon>
        <taxon>Bacillaceae</taxon>
        <taxon>Evansella</taxon>
    </lineage>
</organism>
<feature type="transmembrane region" description="Helical" evidence="1">
    <location>
        <begin position="6"/>
        <end position="27"/>
    </location>
</feature>
<gene>
    <name evidence="2" type="ordered locus">Bcell_2939</name>
</gene>
<sequence>MNYNVVMLSGVFALLLFFCNISIYFLFLSIRKCKKRSLQIFLAKLARKWMRIHQPVAYLIFTVILIHFLLTLMHHYQFTSKTIAGLLAAIILVILLISGFIRQRRANKKRKLFHRTMAFLCLFFIMIHVLV</sequence>
<feature type="transmembrane region" description="Helical" evidence="1">
    <location>
        <begin position="82"/>
        <end position="100"/>
    </location>
</feature>
<keyword evidence="1" id="KW-1133">Transmembrane helix</keyword>
<keyword evidence="3" id="KW-1185">Reference proteome</keyword>
<dbReference type="EMBL" id="CP002394">
    <property type="protein sequence ID" value="ADU31190.1"/>
    <property type="molecule type" value="Genomic_DNA"/>
</dbReference>
<evidence type="ECO:0008006" key="4">
    <source>
        <dbReference type="Google" id="ProtNLM"/>
    </source>
</evidence>
<dbReference type="RefSeq" id="WP_013489521.1">
    <property type="nucleotide sequence ID" value="NC_014829.1"/>
</dbReference>
<keyword evidence="1" id="KW-0812">Transmembrane</keyword>
<proteinExistence type="predicted"/>
<evidence type="ECO:0000256" key="1">
    <source>
        <dbReference type="SAM" id="Phobius"/>
    </source>
</evidence>
<dbReference type="AlphaFoldDB" id="E6TXX7"/>
<reference evidence="2" key="1">
    <citation type="submission" date="2010-12" db="EMBL/GenBank/DDBJ databases">
        <title>Complete sequence of Bacillus cellulosilyticus DSM 2522.</title>
        <authorList>
            <consortium name="US DOE Joint Genome Institute"/>
            <person name="Lucas S."/>
            <person name="Copeland A."/>
            <person name="Lapidus A."/>
            <person name="Cheng J.-F."/>
            <person name="Bruce D."/>
            <person name="Goodwin L."/>
            <person name="Pitluck S."/>
            <person name="Chertkov O."/>
            <person name="Detter J.C."/>
            <person name="Han C."/>
            <person name="Tapia R."/>
            <person name="Land M."/>
            <person name="Hauser L."/>
            <person name="Jeffries C."/>
            <person name="Kyrpides N."/>
            <person name="Ivanova N."/>
            <person name="Mikhailova N."/>
            <person name="Brumm P."/>
            <person name="Mead D."/>
            <person name="Woyke T."/>
        </authorList>
    </citation>
    <scope>NUCLEOTIDE SEQUENCE [LARGE SCALE GENOMIC DNA]</scope>
    <source>
        <strain evidence="2">DSM 2522</strain>
    </source>
</reference>
<dbReference type="eggNOG" id="ENOG50309TV">
    <property type="taxonomic scope" value="Bacteria"/>
</dbReference>
<dbReference type="OrthoDB" id="2871924at2"/>
<feature type="transmembrane region" description="Helical" evidence="1">
    <location>
        <begin position="112"/>
        <end position="130"/>
    </location>
</feature>
<protein>
    <recommendedName>
        <fullName evidence="4">Ferric oxidoreductase domain-containing protein</fullName>
    </recommendedName>
</protein>
<keyword evidence="1" id="KW-0472">Membrane</keyword>
<name>E6TXX7_EVAC2</name>